<name>A0ABW6RYM2_9NOCA</name>
<evidence type="ECO:0000313" key="2">
    <source>
        <dbReference type="Proteomes" id="UP001601992"/>
    </source>
</evidence>
<keyword evidence="2" id="KW-1185">Reference proteome</keyword>
<protein>
    <submittedName>
        <fullName evidence="1">Uncharacterized protein</fullName>
    </submittedName>
</protein>
<comment type="caution">
    <text evidence="1">The sequence shown here is derived from an EMBL/GenBank/DDBJ whole genome shotgun (WGS) entry which is preliminary data.</text>
</comment>
<reference evidence="1 2" key="1">
    <citation type="submission" date="2024-10" db="EMBL/GenBank/DDBJ databases">
        <title>The Natural Products Discovery Center: Release of the First 8490 Sequenced Strains for Exploring Actinobacteria Biosynthetic Diversity.</title>
        <authorList>
            <person name="Kalkreuter E."/>
            <person name="Kautsar S.A."/>
            <person name="Yang D."/>
            <person name="Bader C.D."/>
            <person name="Teijaro C.N."/>
            <person name="Fluegel L."/>
            <person name="Davis C.M."/>
            <person name="Simpson J.R."/>
            <person name="Lauterbach L."/>
            <person name="Steele A.D."/>
            <person name="Gui C."/>
            <person name="Meng S."/>
            <person name="Li G."/>
            <person name="Viehrig K."/>
            <person name="Ye F."/>
            <person name="Su P."/>
            <person name="Kiefer A.F."/>
            <person name="Nichols A."/>
            <person name="Cepeda A.J."/>
            <person name="Yan W."/>
            <person name="Fan B."/>
            <person name="Jiang Y."/>
            <person name="Adhikari A."/>
            <person name="Zheng C.-J."/>
            <person name="Schuster L."/>
            <person name="Cowan T.M."/>
            <person name="Smanski M.J."/>
            <person name="Chevrette M.G."/>
            <person name="De Carvalho L.P.S."/>
            <person name="Shen B."/>
        </authorList>
    </citation>
    <scope>NUCLEOTIDE SEQUENCE [LARGE SCALE GENOMIC DNA]</scope>
    <source>
        <strain evidence="1 2">NPDC002593</strain>
    </source>
</reference>
<evidence type="ECO:0000313" key="1">
    <source>
        <dbReference type="EMBL" id="MFF3569127.1"/>
    </source>
</evidence>
<dbReference type="EMBL" id="JBIAQY010000004">
    <property type="protein sequence ID" value="MFF3569127.1"/>
    <property type="molecule type" value="Genomic_DNA"/>
</dbReference>
<proteinExistence type="predicted"/>
<sequence length="71" mass="7678">MKSIGEIVEPRSAPCQGACPTIALIAWSFFDDSWPIGIVKPDASDLIVTRVEPGDRSLAEQVNTLVPQARI</sequence>
<gene>
    <name evidence="1" type="ORF">ACFYXQ_15245</name>
</gene>
<organism evidence="1 2">
    <name type="scientific">Nocardia jiangxiensis</name>
    <dbReference type="NCBI Taxonomy" id="282685"/>
    <lineage>
        <taxon>Bacteria</taxon>
        <taxon>Bacillati</taxon>
        <taxon>Actinomycetota</taxon>
        <taxon>Actinomycetes</taxon>
        <taxon>Mycobacteriales</taxon>
        <taxon>Nocardiaceae</taxon>
        <taxon>Nocardia</taxon>
    </lineage>
</organism>
<dbReference type="Proteomes" id="UP001601992">
    <property type="component" value="Unassembled WGS sequence"/>
</dbReference>
<accession>A0ABW6RYM2</accession>
<dbReference type="RefSeq" id="WP_387403864.1">
    <property type="nucleotide sequence ID" value="NZ_JBIAQY010000004.1"/>
</dbReference>